<sequence length="129" mass="13884">MLQNARRASRMGAAAPQTRQHRDTTLFVAFSQATLKCTHPPGQHMLQPDCRQEDWQGQQGKIESSDALSQATTTTNSYPDHNPSVPPVGLQAGGLAVPGFLPSDGIPSLQLLHRATTALNEAAGWTRQS</sequence>
<evidence type="ECO:0000313" key="2">
    <source>
        <dbReference type="EMBL" id="KAF5832441.1"/>
    </source>
</evidence>
<keyword evidence="3" id="KW-1185">Reference proteome</keyword>
<comment type="caution">
    <text evidence="2">The sequence shown here is derived from an EMBL/GenBank/DDBJ whole genome shotgun (WGS) entry which is preliminary data.</text>
</comment>
<protein>
    <recommendedName>
        <fullName evidence="4">Encoded protein</fullName>
    </recommendedName>
</protein>
<evidence type="ECO:0008006" key="4">
    <source>
        <dbReference type="Google" id="ProtNLM"/>
    </source>
</evidence>
<feature type="region of interest" description="Disordered" evidence="1">
    <location>
        <begin position="1"/>
        <end position="20"/>
    </location>
</feature>
<feature type="compositionally biased region" description="Polar residues" evidence="1">
    <location>
        <begin position="55"/>
        <end position="79"/>
    </location>
</feature>
<evidence type="ECO:0000256" key="1">
    <source>
        <dbReference type="SAM" id="MobiDB-lite"/>
    </source>
</evidence>
<evidence type="ECO:0000313" key="3">
    <source>
        <dbReference type="Proteomes" id="UP000815325"/>
    </source>
</evidence>
<proteinExistence type="predicted"/>
<reference evidence="2" key="1">
    <citation type="submission" date="2017-08" db="EMBL/GenBank/DDBJ databases">
        <authorList>
            <person name="Polle J.E."/>
            <person name="Barry K."/>
            <person name="Cushman J."/>
            <person name="Schmutz J."/>
            <person name="Tran D."/>
            <person name="Hathwaick L.T."/>
            <person name="Yim W.C."/>
            <person name="Jenkins J."/>
            <person name="Mckie-Krisberg Z.M."/>
            <person name="Prochnik S."/>
            <person name="Lindquist E."/>
            <person name="Dockter R.B."/>
            <person name="Adam C."/>
            <person name="Molina H."/>
            <person name="Bunkerborg J."/>
            <person name="Jin E."/>
            <person name="Buchheim M."/>
            <person name="Magnuson J."/>
        </authorList>
    </citation>
    <scope>NUCLEOTIDE SEQUENCE</scope>
    <source>
        <strain evidence="2">CCAP 19/18</strain>
    </source>
</reference>
<dbReference type="EMBL" id="MU069872">
    <property type="protein sequence ID" value="KAF5832441.1"/>
    <property type="molecule type" value="Genomic_DNA"/>
</dbReference>
<dbReference type="Proteomes" id="UP000815325">
    <property type="component" value="Unassembled WGS sequence"/>
</dbReference>
<name>A0ABZ3KTE3_DUNSA</name>
<gene>
    <name evidence="2" type="ORF">DUNSADRAFT_11641</name>
</gene>
<feature type="region of interest" description="Disordered" evidence="1">
    <location>
        <begin position="53"/>
        <end position="90"/>
    </location>
</feature>
<accession>A0ABZ3KTE3</accession>
<organism evidence="2 3">
    <name type="scientific">Dunaliella salina</name>
    <name type="common">Green alga</name>
    <name type="synonym">Protococcus salinus</name>
    <dbReference type="NCBI Taxonomy" id="3046"/>
    <lineage>
        <taxon>Eukaryota</taxon>
        <taxon>Viridiplantae</taxon>
        <taxon>Chlorophyta</taxon>
        <taxon>core chlorophytes</taxon>
        <taxon>Chlorophyceae</taxon>
        <taxon>CS clade</taxon>
        <taxon>Chlamydomonadales</taxon>
        <taxon>Dunaliellaceae</taxon>
        <taxon>Dunaliella</taxon>
    </lineage>
</organism>